<reference evidence="2" key="1">
    <citation type="submission" date="2018-06" db="EMBL/GenBank/DDBJ databases">
        <authorList>
            <person name="Zhirakovskaya E."/>
        </authorList>
    </citation>
    <scope>NUCLEOTIDE SEQUENCE [LARGE SCALE GENOMIC DNA]</scope>
</reference>
<organism evidence="1 2">
    <name type="scientific">Gordonia phage Apricot</name>
    <dbReference type="NCBI Taxonomy" id="2250319"/>
    <lineage>
        <taxon>Viruses</taxon>
        <taxon>Duplodnaviria</taxon>
        <taxon>Heunggongvirae</taxon>
        <taxon>Uroviricota</taxon>
        <taxon>Caudoviricetes</taxon>
        <taxon>Apricotvirus</taxon>
        <taxon>Apricotvirus apricot</taxon>
    </lineage>
</organism>
<sequence>MSDIGFGPVGDPPIIYDTERTDGYGRVTRLVDRRLLEQAQARIKAVEAFAHSLMEDEVTGDSGLDRESEGIIVEHSRMIGSNILDALNGAAERDRWKAAYEKTTHALPEPDAGNPAHWRFAADLIPGDWRLRSGDTAVSGIIQREADRLESEATADDAVEKAAQAYWQTQEDFDWDTVTDDDKALVRDGVRAALHSAGLLRGDR</sequence>
<protein>
    <submittedName>
        <fullName evidence="1">Uncharacterized protein</fullName>
    </submittedName>
</protein>
<dbReference type="KEGG" id="vg:54997797"/>
<evidence type="ECO:0000313" key="1">
    <source>
        <dbReference type="EMBL" id="AXH49035.1"/>
    </source>
</evidence>
<evidence type="ECO:0000313" key="2">
    <source>
        <dbReference type="Proteomes" id="UP000258434"/>
    </source>
</evidence>
<accession>A0A345L183</accession>
<dbReference type="GeneID" id="54997797"/>
<dbReference type="Proteomes" id="UP000258434">
    <property type="component" value="Segment"/>
</dbReference>
<name>A0A345L183_9CAUD</name>
<dbReference type="EMBL" id="MH536812">
    <property type="protein sequence ID" value="AXH49035.1"/>
    <property type="molecule type" value="Genomic_DNA"/>
</dbReference>
<keyword evidence="2" id="KW-1185">Reference proteome</keyword>
<gene>
    <name evidence="1" type="primary">76</name>
    <name evidence="1" type="ORF">SEA_APRICOT_76</name>
</gene>
<dbReference type="RefSeq" id="YP_009806924.1">
    <property type="nucleotide sequence ID" value="NC_048018.1"/>
</dbReference>
<proteinExistence type="predicted"/>